<comment type="caution">
    <text evidence="5">The sequence shown here is derived from an EMBL/GenBank/DDBJ whole genome shotgun (WGS) entry which is preliminary data.</text>
</comment>
<dbReference type="SUPFAM" id="SSF48239">
    <property type="entry name" value="Terpenoid cyclases/Protein prenyltransferases"/>
    <property type="match status" value="1"/>
</dbReference>
<evidence type="ECO:0000256" key="1">
    <source>
        <dbReference type="ARBA" id="ARBA00001946"/>
    </source>
</evidence>
<dbReference type="Proteomes" id="UP000236291">
    <property type="component" value="Unassembled WGS sequence"/>
</dbReference>
<dbReference type="AlphaFoldDB" id="A0A2K3N183"/>
<dbReference type="PANTHER" id="PTHR31225">
    <property type="entry name" value="OS04G0344100 PROTEIN-RELATED"/>
    <property type="match status" value="1"/>
</dbReference>
<reference evidence="5 6" key="2">
    <citation type="journal article" date="2017" name="Front. Plant Sci.">
        <title>Gene Classification and Mining of Molecular Markers Useful in Red Clover (Trifolium pratense) Breeding.</title>
        <authorList>
            <person name="Istvanek J."/>
            <person name="Dluhosova J."/>
            <person name="Dluhos P."/>
            <person name="Patkova L."/>
            <person name="Nedelnik J."/>
            <person name="Repkova J."/>
        </authorList>
    </citation>
    <scope>NUCLEOTIDE SEQUENCE [LARGE SCALE GENOMIC DNA]</scope>
    <source>
        <strain evidence="6">cv. Tatra</strain>
        <tissue evidence="5">Young leaves</tissue>
    </source>
</reference>
<dbReference type="Pfam" id="PF01397">
    <property type="entry name" value="Terpene_synth"/>
    <property type="match status" value="1"/>
</dbReference>
<accession>A0A2K3N183</accession>
<evidence type="ECO:0000256" key="3">
    <source>
        <dbReference type="ARBA" id="ARBA00023239"/>
    </source>
</evidence>
<dbReference type="InterPro" id="IPR036965">
    <property type="entry name" value="Terpene_synth_N_sf"/>
</dbReference>
<dbReference type="STRING" id="57577.A0A2K3N183"/>
<name>A0A2K3N183_TRIPR</name>
<dbReference type="EMBL" id="ASHM01014850">
    <property type="protein sequence ID" value="PNX96774.1"/>
    <property type="molecule type" value="Genomic_DNA"/>
</dbReference>
<evidence type="ECO:0000259" key="4">
    <source>
        <dbReference type="Pfam" id="PF01397"/>
    </source>
</evidence>
<organism evidence="5 6">
    <name type="scientific">Trifolium pratense</name>
    <name type="common">Red clover</name>
    <dbReference type="NCBI Taxonomy" id="57577"/>
    <lineage>
        <taxon>Eukaryota</taxon>
        <taxon>Viridiplantae</taxon>
        <taxon>Streptophyta</taxon>
        <taxon>Embryophyta</taxon>
        <taxon>Tracheophyta</taxon>
        <taxon>Spermatophyta</taxon>
        <taxon>Magnoliopsida</taxon>
        <taxon>eudicotyledons</taxon>
        <taxon>Gunneridae</taxon>
        <taxon>Pentapetalae</taxon>
        <taxon>rosids</taxon>
        <taxon>fabids</taxon>
        <taxon>Fabales</taxon>
        <taxon>Fabaceae</taxon>
        <taxon>Papilionoideae</taxon>
        <taxon>50 kb inversion clade</taxon>
        <taxon>NPAAA clade</taxon>
        <taxon>Hologalegina</taxon>
        <taxon>IRL clade</taxon>
        <taxon>Trifolieae</taxon>
        <taxon>Trifolium</taxon>
    </lineage>
</organism>
<evidence type="ECO:0000313" key="5">
    <source>
        <dbReference type="EMBL" id="PNX96774.1"/>
    </source>
</evidence>
<evidence type="ECO:0000313" key="6">
    <source>
        <dbReference type="Proteomes" id="UP000236291"/>
    </source>
</evidence>
<keyword evidence="3" id="KW-0456">Lyase</keyword>
<proteinExistence type="predicted"/>
<evidence type="ECO:0000256" key="2">
    <source>
        <dbReference type="ARBA" id="ARBA00022842"/>
    </source>
</evidence>
<dbReference type="GO" id="GO:0010333">
    <property type="term" value="F:terpene synthase activity"/>
    <property type="evidence" value="ECO:0007669"/>
    <property type="project" value="InterPro"/>
</dbReference>
<keyword evidence="2" id="KW-0460">Magnesium</keyword>
<dbReference type="InterPro" id="IPR008930">
    <property type="entry name" value="Terpenoid_cyclase/PrenylTrfase"/>
</dbReference>
<dbReference type="PANTHER" id="PTHR31225:SF0">
    <property type="entry name" value="S-(+)-LINALOOL SYNTHASE, CHLOROPLASTIC"/>
    <property type="match status" value="1"/>
</dbReference>
<dbReference type="Gene3D" id="1.50.10.130">
    <property type="entry name" value="Terpene synthase, N-terminal domain"/>
    <property type="match status" value="1"/>
</dbReference>
<sequence length="143" mass="16652">MAMHLIACISSLKPQIIPTTNGQFSQSFNHLKSDSLRIANKWDINHVEEQRSSCLKKQPRDIISSTKLEVVKQELRNVGENSVKGLYMIDAMQRLNIDYHFQEEIEAFLTRYACGWNHHHRDLHETALRFRLLRQQGHFVPAG</sequence>
<protein>
    <submittedName>
        <fullName evidence="5">(3S,6E)-nerolidol synthase 1</fullName>
    </submittedName>
</protein>
<reference evidence="5 6" key="1">
    <citation type="journal article" date="2014" name="Am. J. Bot.">
        <title>Genome assembly and annotation for red clover (Trifolium pratense; Fabaceae).</title>
        <authorList>
            <person name="Istvanek J."/>
            <person name="Jaros M."/>
            <person name="Krenek A."/>
            <person name="Repkova J."/>
        </authorList>
    </citation>
    <scope>NUCLEOTIDE SEQUENCE [LARGE SCALE GENOMIC DNA]</scope>
    <source>
        <strain evidence="6">cv. Tatra</strain>
        <tissue evidence="5">Young leaves</tissue>
    </source>
</reference>
<dbReference type="InterPro" id="IPR050148">
    <property type="entry name" value="Terpene_synthase-like"/>
</dbReference>
<comment type="cofactor">
    <cofactor evidence="1">
        <name>Mg(2+)</name>
        <dbReference type="ChEBI" id="CHEBI:18420"/>
    </cofactor>
</comment>
<dbReference type="InterPro" id="IPR001906">
    <property type="entry name" value="Terpene_synth_N"/>
</dbReference>
<gene>
    <name evidence="5" type="ORF">L195_g019988</name>
</gene>
<feature type="domain" description="Terpene synthase N-terminal" evidence="4">
    <location>
        <begin position="55"/>
        <end position="141"/>
    </location>
</feature>
<dbReference type="GO" id="GO:0016114">
    <property type="term" value="P:terpenoid biosynthetic process"/>
    <property type="evidence" value="ECO:0007669"/>
    <property type="project" value="InterPro"/>
</dbReference>